<feature type="region of interest" description="Disordered" evidence="1">
    <location>
        <begin position="85"/>
        <end position="116"/>
    </location>
</feature>
<feature type="compositionally biased region" description="Low complexity" evidence="1">
    <location>
        <begin position="88"/>
        <end position="97"/>
    </location>
</feature>
<dbReference type="InterPro" id="IPR052907">
    <property type="entry name" value="Beta-lactamase/esterase"/>
</dbReference>
<proteinExistence type="predicted"/>
<dbReference type="Proteomes" id="UP001642360">
    <property type="component" value="Unassembled WGS sequence"/>
</dbReference>
<dbReference type="EMBL" id="CAUOFW020005436">
    <property type="protein sequence ID" value="CAK9170113.1"/>
    <property type="molecule type" value="Genomic_DNA"/>
</dbReference>
<feature type="region of interest" description="Disordered" evidence="1">
    <location>
        <begin position="160"/>
        <end position="182"/>
    </location>
</feature>
<evidence type="ECO:0000313" key="3">
    <source>
        <dbReference type="Proteomes" id="UP001642360"/>
    </source>
</evidence>
<dbReference type="Gene3D" id="3.40.710.10">
    <property type="entry name" value="DD-peptidase/beta-lactamase superfamily"/>
    <property type="match status" value="2"/>
</dbReference>
<evidence type="ECO:0000256" key="1">
    <source>
        <dbReference type="SAM" id="MobiDB-lite"/>
    </source>
</evidence>
<evidence type="ECO:0000313" key="2">
    <source>
        <dbReference type="EMBL" id="CAK9170113.1"/>
    </source>
</evidence>
<dbReference type="AlphaFoldDB" id="A0ABC8TRP9"/>
<comment type="caution">
    <text evidence="2">The sequence shown here is derived from an EMBL/GenBank/DDBJ whole genome shotgun (WGS) entry which is preliminary data.</text>
</comment>
<dbReference type="InterPro" id="IPR012338">
    <property type="entry name" value="Beta-lactam/transpept-like"/>
</dbReference>
<dbReference type="SUPFAM" id="SSF56601">
    <property type="entry name" value="beta-lactamase/transpeptidase-like"/>
    <property type="match status" value="1"/>
</dbReference>
<keyword evidence="3" id="KW-1185">Reference proteome</keyword>
<name>A0ABC8TRP9_9AQUA</name>
<dbReference type="PANTHER" id="PTHR43319:SF3">
    <property type="entry name" value="BETA-LACTAMASE-RELATED DOMAIN-CONTAINING PROTEIN"/>
    <property type="match status" value="1"/>
</dbReference>
<feature type="compositionally biased region" description="Polar residues" evidence="1">
    <location>
        <begin position="160"/>
        <end position="174"/>
    </location>
</feature>
<sequence length="301" mass="32243">MSGVESRLATLTLDMDDLNKLPGLGSHSELPSSFQDISQLVTTLPAIFNSLNVRRAIIPAANGHCSARALARYYAALVDGGVIPPPHSSSSKPPLGSHTHIPKFPSLKTSNKQEGGNVQELTMASTRTNGPKQLQNLNNSFDTGHGKKVKSTNYMRLATDSSCSNSSNPNTVESSEVDGHGNNGKIFSNPKIHDAFLGAGEYENLVFPNGMFGLGFKRVKSKDGSFVGFGHSGMGGSTGYCDINNRFAIAVTLNKMSFGAVTRNIIQLVCSELDIPLPEEFSKVGERGPYMQLNLETPLIN</sequence>
<organism evidence="2 3">
    <name type="scientific">Ilex paraguariensis</name>
    <name type="common">yerba mate</name>
    <dbReference type="NCBI Taxonomy" id="185542"/>
    <lineage>
        <taxon>Eukaryota</taxon>
        <taxon>Viridiplantae</taxon>
        <taxon>Streptophyta</taxon>
        <taxon>Embryophyta</taxon>
        <taxon>Tracheophyta</taxon>
        <taxon>Spermatophyta</taxon>
        <taxon>Magnoliopsida</taxon>
        <taxon>eudicotyledons</taxon>
        <taxon>Gunneridae</taxon>
        <taxon>Pentapetalae</taxon>
        <taxon>asterids</taxon>
        <taxon>campanulids</taxon>
        <taxon>Aquifoliales</taxon>
        <taxon>Aquifoliaceae</taxon>
        <taxon>Ilex</taxon>
    </lineage>
</organism>
<reference evidence="2 3" key="1">
    <citation type="submission" date="2024-02" db="EMBL/GenBank/DDBJ databases">
        <authorList>
            <person name="Vignale AGUSTIN F."/>
            <person name="Sosa J E."/>
            <person name="Modenutti C."/>
        </authorList>
    </citation>
    <scope>NUCLEOTIDE SEQUENCE [LARGE SCALE GENOMIC DNA]</scope>
</reference>
<accession>A0ABC8TRP9</accession>
<feature type="compositionally biased region" description="Polar residues" evidence="1">
    <location>
        <begin position="129"/>
        <end position="142"/>
    </location>
</feature>
<dbReference type="PANTHER" id="PTHR43319">
    <property type="entry name" value="BETA-LACTAMASE-RELATED"/>
    <property type="match status" value="1"/>
</dbReference>
<gene>
    <name evidence="2" type="ORF">ILEXP_LOCUS39601</name>
</gene>
<protein>
    <recommendedName>
        <fullName evidence="4">Beta-lactamase-related domain-containing protein</fullName>
    </recommendedName>
</protein>
<feature type="compositionally biased region" description="Polar residues" evidence="1">
    <location>
        <begin position="107"/>
        <end position="116"/>
    </location>
</feature>
<feature type="region of interest" description="Disordered" evidence="1">
    <location>
        <begin position="129"/>
        <end position="148"/>
    </location>
</feature>
<evidence type="ECO:0008006" key="4">
    <source>
        <dbReference type="Google" id="ProtNLM"/>
    </source>
</evidence>